<dbReference type="GO" id="GO:0006384">
    <property type="term" value="P:transcription initiation at RNA polymerase III promoter"/>
    <property type="evidence" value="ECO:0007669"/>
    <property type="project" value="InterPro"/>
</dbReference>
<evidence type="ECO:0000256" key="3">
    <source>
        <dbReference type="ARBA" id="ARBA00023163"/>
    </source>
</evidence>
<dbReference type="Proteomes" id="UP000243797">
    <property type="component" value="Unassembled WGS sequence"/>
</dbReference>
<feature type="domain" description="Transcription factor IIIC subunit Tfc1/Sfc1 triple barrel" evidence="7">
    <location>
        <begin position="48"/>
        <end position="212"/>
    </location>
</feature>
<dbReference type="GO" id="GO:0000127">
    <property type="term" value="C:transcription factor TFIIIC complex"/>
    <property type="evidence" value="ECO:0007669"/>
    <property type="project" value="InterPro"/>
</dbReference>
<feature type="compositionally biased region" description="Low complexity" evidence="5">
    <location>
        <begin position="15"/>
        <end position="35"/>
    </location>
</feature>
<evidence type="ECO:0000256" key="1">
    <source>
        <dbReference type="ARBA" id="ARBA00004123"/>
    </source>
</evidence>
<dbReference type="InterPro" id="IPR042536">
    <property type="entry name" value="TFIIIC_tauA_Sfc1"/>
</dbReference>
<organism evidence="8 9">
    <name type="scientific">Sphaceloma murrayae</name>
    <dbReference type="NCBI Taxonomy" id="2082308"/>
    <lineage>
        <taxon>Eukaryota</taxon>
        <taxon>Fungi</taxon>
        <taxon>Dikarya</taxon>
        <taxon>Ascomycota</taxon>
        <taxon>Pezizomycotina</taxon>
        <taxon>Dothideomycetes</taxon>
        <taxon>Dothideomycetidae</taxon>
        <taxon>Myriangiales</taxon>
        <taxon>Elsinoaceae</taxon>
        <taxon>Sphaceloma</taxon>
    </lineage>
</organism>
<protein>
    <submittedName>
        <fullName evidence="8">Transcription factor tau subunit sfc1</fullName>
    </submittedName>
</protein>
<dbReference type="STRING" id="2082308.A0A2K1R1P7"/>
<evidence type="ECO:0000256" key="4">
    <source>
        <dbReference type="ARBA" id="ARBA00023242"/>
    </source>
</evidence>
<sequence>MADVDTGLDMSDADAGATSSRSASVSSASDHAVPAGKSLNLPHDRIVGIEHPCIIRDIDKAVKVLGGEQQIKQILKQDGTKATTSLRPDDPFAKKVLSHRSDVDHVLLRIALPRRTGRKRKRGTNEPYQFYDSEGNVLIGGTGNETPQGVSQAEIPVKPSSRYEFDDPCKMLPLKADEVVNRLSAVKDDYHVSPVGVITHTHRFRSLPDFQLISQDRPVMQEMVRSLLNPTLDSIKSFRPDTSIGAAPAPIPGPPNFAPYSQPLHYAYAQIRNTMTVTEPDGTTKSINNSAPRRRIVAAIPYSGVIPTAAPASLPALATCPAPLQQAVRNLGSLLKTRPIITRRAALNLSPDIGESLFKDSTQYASYAFKSGPWKDTHVTFSLDPRLDPACRVYQTLGFQLDNPGNKREGTYIRPSLKRRALLKQAKAEARQEGEEGDGSAEGDHVFDGKRLGESKTYQIVDIVQPQLSKLFEEAEVREECDEQTGWYGNGTVCVARVLMRDMIAVMRREEETEEWEKVYDRVARAVPGTVTEENAGQVVVESDALVMEGFSMEEVKRINELVAAARTLARQGARGKGDGVGKGRRVRSKGGRFESGVGPKGKGADSRVKRKGSMIGSADEEDGTVDDDGEEGNDNPEDTDEEGDGGNASEGDALADLEASEFIE</sequence>
<feature type="domain" description="Transcription factor IIIC subunit 5 HTH" evidence="6">
    <location>
        <begin position="252"/>
        <end position="400"/>
    </location>
</feature>
<dbReference type="InterPro" id="IPR040454">
    <property type="entry name" value="TF_IIIC_Tfc1/Sfc1"/>
</dbReference>
<keyword evidence="9" id="KW-1185">Reference proteome</keyword>
<name>A0A2K1R1P7_9PEZI</name>
<gene>
    <name evidence="8" type="ORF">CAC42_3540</name>
</gene>
<keyword evidence="2" id="KW-0238">DNA-binding</keyword>
<dbReference type="EMBL" id="NKHZ01000012">
    <property type="protein sequence ID" value="PNS21202.1"/>
    <property type="molecule type" value="Genomic_DNA"/>
</dbReference>
<accession>A0A2K1R1P7</accession>
<dbReference type="AlphaFoldDB" id="A0A2K1R1P7"/>
<dbReference type="FunCoup" id="A0A2K1R1P7">
    <property type="interactions" value="33"/>
</dbReference>
<feature type="region of interest" description="Disordered" evidence="5">
    <location>
        <begin position="571"/>
        <end position="665"/>
    </location>
</feature>
<dbReference type="GO" id="GO:0001002">
    <property type="term" value="F:RNA polymerase III type 1 promoter sequence-specific DNA binding"/>
    <property type="evidence" value="ECO:0007669"/>
    <property type="project" value="TreeGrafter"/>
</dbReference>
<dbReference type="GO" id="GO:0005634">
    <property type="term" value="C:nucleus"/>
    <property type="evidence" value="ECO:0007669"/>
    <property type="project" value="UniProtKB-SubCell"/>
</dbReference>
<feature type="compositionally biased region" description="Acidic residues" evidence="5">
    <location>
        <begin position="619"/>
        <end position="645"/>
    </location>
</feature>
<evidence type="ECO:0000313" key="8">
    <source>
        <dbReference type="EMBL" id="PNS21202.1"/>
    </source>
</evidence>
<dbReference type="Pfam" id="PF09734">
    <property type="entry name" value="Tau95"/>
    <property type="match status" value="1"/>
</dbReference>
<evidence type="ECO:0000313" key="9">
    <source>
        <dbReference type="Proteomes" id="UP000243797"/>
    </source>
</evidence>
<comment type="caution">
    <text evidence="8">The sequence shown here is derived from an EMBL/GenBank/DDBJ whole genome shotgun (WGS) entry which is preliminary data.</text>
</comment>
<proteinExistence type="predicted"/>
<dbReference type="InterPro" id="IPR019136">
    <property type="entry name" value="TF_IIIC_su-5_HTH"/>
</dbReference>
<evidence type="ECO:0000259" key="7">
    <source>
        <dbReference type="Pfam" id="PF17682"/>
    </source>
</evidence>
<feature type="region of interest" description="Disordered" evidence="5">
    <location>
        <begin position="424"/>
        <end position="448"/>
    </location>
</feature>
<dbReference type="InterPro" id="IPR041499">
    <property type="entry name" value="Tfc1/Sfc1_N"/>
</dbReference>
<keyword evidence="4" id="KW-0539">Nucleus</keyword>
<dbReference type="Pfam" id="PF17682">
    <property type="entry name" value="Tau95_N"/>
    <property type="match status" value="1"/>
</dbReference>
<feature type="region of interest" description="Disordered" evidence="5">
    <location>
        <begin position="1"/>
        <end position="39"/>
    </location>
</feature>
<evidence type="ECO:0000256" key="2">
    <source>
        <dbReference type="ARBA" id="ARBA00023125"/>
    </source>
</evidence>
<dbReference type="Gene3D" id="3.30.200.160">
    <property type="entry name" value="TFIIIC, subcomplex tauA, subunit Sfc1, barrel domain"/>
    <property type="match status" value="1"/>
</dbReference>
<reference evidence="8 9" key="1">
    <citation type="submission" date="2017-06" db="EMBL/GenBank/DDBJ databases">
        <title>Draft genome sequence of a variant of Elsinoe murrayae.</title>
        <authorList>
            <person name="Cheng Q."/>
        </authorList>
    </citation>
    <scope>NUCLEOTIDE SEQUENCE [LARGE SCALE GENOMIC DNA]</scope>
    <source>
        <strain evidence="8 9">CQ-2017a</strain>
    </source>
</reference>
<evidence type="ECO:0000256" key="5">
    <source>
        <dbReference type="SAM" id="MobiDB-lite"/>
    </source>
</evidence>
<keyword evidence="3" id="KW-0804">Transcription</keyword>
<evidence type="ECO:0000259" key="6">
    <source>
        <dbReference type="Pfam" id="PF09734"/>
    </source>
</evidence>
<dbReference type="PANTHER" id="PTHR13230">
    <property type="entry name" value="GENERAL TRANSCRIPTION FACTOR IIIC, POLYPEPTIDE 5"/>
    <property type="match status" value="1"/>
</dbReference>
<dbReference type="InParanoid" id="A0A2K1R1P7"/>
<comment type="subcellular location">
    <subcellularLocation>
        <location evidence="1">Nucleus</location>
    </subcellularLocation>
</comment>
<dbReference type="OrthoDB" id="5598268at2759"/>
<dbReference type="PANTHER" id="PTHR13230:SF5">
    <property type="entry name" value="GENERAL TRANSCRIPTION FACTOR 3C POLYPEPTIDE 5"/>
    <property type="match status" value="1"/>
</dbReference>
<dbReference type="GO" id="GO:0001003">
    <property type="term" value="F:RNA polymerase III type 2 promoter sequence-specific DNA binding"/>
    <property type="evidence" value="ECO:0007669"/>
    <property type="project" value="TreeGrafter"/>
</dbReference>
<feature type="compositionally biased region" description="Acidic residues" evidence="5">
    <location>
        <begin position="654"/>
        <end position="665"/>
    </location>
</feature>